<dbReference type="GO" id="GO:0051539">
    <property type="term" value="F:4 iron, 4 sulfur cluster binding"/>
    <property type="evidence" value="ECO:0007669"/>
    <property type="project" value="UniProtKB-KW"/>
</dbReference>
<comment type="cofactor">
    <cofactor evidence="1">
        <name>[4Fe-4S] cluster</name>
        <dbReference type="ChEBI" id="CHEBI:49883"/>
    </cofactor>
</comment>
<keyword evidence="2" id="KW-0949">S-adenosyl-L-methionine</keyword>
<dbReference type="SUPFAM" id="SSF102114">
    <property type="entry name" value="Radical SAM enzymes"/>
    <property type="match status" value="1"/>
</dbReference>
<dbReference type="SFLD" id="SFLDF00302">
    <property type="entry name" value="anaerobic_magnesium-protoporph"/>
    <property type="match status" value="1"/>
</dbReference>
<evidence type="ECO:0000259" key="6">
    <source>
        <dbReference type="PROSITE" id="PS51332"/>
    </source>
</evidence>
<dbReference type="SFLD" id="SFLDS00029">
    <property type="entry name" value="Radical_SAM"/>
    <property type="match status" value="1"/>
</dbReference>
<reference evidence="8" key="1">
    <citation type="submission" date="2021-04" db="EMBL/GenBank/DDBJ databases">
        <authorList>
            <person name="Yoon J."/>
        </authorList>
    </citation>
    <scope>NUCLEOTIDE SEQUENCE</scope>
    <source>
        <strain evidence="8">KMU-90</strain>
    </source>
</reference>
<dbReference type="SFLD" id="SFLDG01123">
    <property type="entry name" value="methyltransferase_(Class_B)"/>
    <property type="match status" value="1"/>
</dbReference>
<evidence type="ECO:0000256" key="5">
    <source>
        <dbReference type="ARBA" id="ARBA00023014"/>
    </source>
</evidence>
<dbReference type="InterPro" id="IPR006638">
    <property type="entry name" value="Elp3/MiaA/NifB-like_rSAM"/>
</dbReference>
<dbReference type="InterPro" id="IPR058240">
    <property type="entry name" value="rSAM_sf"/>
</dbReference>
<dbReference type="EMBL" id="JAGTUU010000002">
    <property type="protein sequence ID" value="MBS0123869.1"/>
    <property type="molecule type" value="Genomic_DNA"/>
</dbReference>
<dbReference type="PROSITE" id="PS51332">
    <property type="entry name" value="B12_BINDING"/>
    <property type="match status" value="1"/>
</dbReference>
<name>A0A8J7WCF3_9RHOB</name>
<dbReference type="Pfam" id="PF02310">
    <property type="entry name" value="B12-binding"/>
    <property type="match status" value="1"/>
</dbReference>
<feature type="domain" description="Radical SAM core" evidence="7">
    <location>
        <begin position="190"/>
        <end position="417"/>
    </location>
</feature>
<dbReference type="Proteomes" id="UP000681356">
    <property type="component" value="Unassembled WGS sequence"/>
</dbReference>
<dbReference type="Gene3D" id="3.40.50.280">
    <property type="entry name" value="Cobalamin-binding domain"/>
    <property type="match status" value="1"/>
</dbReference>
<dbReference type="NCBIfam" id="TIGR02026">
    <property type="entry name" value="BchE"/>
    <property type="match status" value="1"/>
</dbReference>
<dbReference type="PROSITE" id="PS51918">
    <property type="entry name" value="RADICAL_SAM"/>
    <property type="match status" value="1"/>
</dbReference>
<dbReference type="PANTHER" id="PTHR43409">
    <property type="entry name" value="ANAEROBIC MAGNESIUM-PROTOPORPHYRIN IX MONOMETHYL ESTER CYCLASE-RELATED"/>
    <property type="match status" value="1"/>
</dbReference>
<dbReference type="SFLD" id="SFLDG01082">
    <property type="entry name" value="B12-binding_domain_containing"/>
    <property type="match status" value="1"/>
</dbReference>
<gene>
    <name evidence="8" type="primary">bchE</name>
    <name evidence="8" type="ORF">KB874_06940</name>
</gene>
<dbReference type="CDD" id="cd01335">
    <property type="entry name" value="Radical_SAM"/>
    <property type="match status" value="1"/>
</dbReference>
<dbReference type="CDD" id="cd02068">
    <property type="entry name" value="radical_SAM_B12_BD"/>
    <property type="match status" value="1"/>
</dbReference>
<dbReference type="InterPro" id="IPR007197">
    <property type="entry name" value="rSAM"/>
</dbReference>
<dbReference type="RefSeq" id="WP_212535818.1">
    <property type="nucleotide sequence ID" value="NZ_JAGTUU010000002.1"/>
</dbReference>
<dbReference type="GO" id="GO:0003824">
    <property type="term" value="F:catalytic activity"/>
    <property type="evidence" value="ECO:0007669"/>
    <property type="project" value="InterPro"/>
</dbReference>
<evidence type="ECO:0000256" key="2">
    <source>
        <dbReference type="ARBA" id="ARBA00022691"/>
    </source>
</evidence>
<dbReference type="InterPro" id="IPR023404">
    <property type="entry name" value="rSAM_horseshoe"/>
</dbReference>
<evidence type="ECO:0000259" key="7">
    <source>
        <dbReference type="PROSITE" id="PS51918"/>
    </source>
</evidence>
<evidence type="ECO:0000313" key="8">
    <source>
        <dbReference type="EMBL" id="MBS0123869.1"/>
    </source>
</evidence>
<dbReference type="AlphaFoldDB" id="A0A8J7WCF3"/>
<feature type="domain" description="B12-binding" evidence="6">
    <location>
        <begin position="9"/>
        <end position="143"/>
    </location>
</feature>
<evidence type="ECO:0000256" key="4">
    <source>
        <dbReference type="ARBA" id="ARBA00023004"/>
    </source>
</evidence>
<dbReference type="GO" id="GO:0046872">
    <property type="term" value="F:metal ion binding"/>
    <property type="evidence" value="ECO:0007669"/>
    <property type="project" value="UniProtKB-KW"/>
</dbReference>
<dbReference type="GO" id="GO:0005829">
    <property type="term" value="C:cytosol"/>
    <property type="evidence" value="ECO:0007669"/>
    <property type="project" value="TreeGrafter"/>
</dbReference>
<accession>A0A8J7WCF3</accession>
<keyword evidence="9" id="KW-1185">Reference proteome</keyword>
<dbReference type="InterPro" id="IPR051198">
    <property type="entry name" value="BchE-like"/>
</dbReference>
<keyword evidence="3" id="KW-0479">Metal-binding</keyword>
<dbReference type="SMART" id="SM00729">
    <property type="entry name" value="Elp3"/>
    <property type="match status" value="1"/>
</dbReference>
<keyword evidence="4" id="KW-0408">Iron</keyword>
<comment type="caution">
    <text evidence="8">The sequence shown here is derived from an EMBL/GenBank/DDBJ whole genome shotgun (WGS) entry which is preliminary data.</text>
</comment>
<sequence>MRILFIHPNYHSGGAEIAGNWPPAWVAYLTGHLRQAGFDDIHFIDAMTNDIDDDRLGDMIAEIAPDAVGLTAITPSIYRAEDALKIAQQRAPNAVRILGGVHATFMYKQVLSEAPWVDVIVRGEGEEIVVNLMHAIASGNWPEHRNRIHGLAFREGDEIKATPAASTVKDLDAIKPDWSIIDWEKYIYIPLGTRVAIPNMARGCPFTCSFCSQWKFWRDYRVRDPIAVVDEIEDLVTNHGVGFFILADEEPTINRKKFIQFCEELIARGLPDKVQWGINTRVTDIYRDRELLKFYRKAGLVHVSLGTEAAAQLKLDLFNKETKVEENKEAIRLLREADIFTEAQFIVGLDNETPETLEETFKMAWDWQPDLANWSMYTPWPFTPLFQELKDQVEIFDFSKYNFVTPIMKPAAMTRGELLDGVMKNYRRFYMRKALFHYPWRGTGYRRRYLLGCLKAFLKAGVQRTFYDLGKAGYWGPQTKGKVHFDFDETRQLAEAQLEDWEAAADRAARAKERREAVRDQMKERAVDRAQAFKMPNGADVKACGGGDQQMEDV</sequence>
<organism evidence="8 9">
    <name type="scientific">Thetidibacter halocola</name>
    <dbReference type="NCBI Taxonomy" id="2827239"/>
    <lineage>
        <taxon>Bacteria</taxon>
        <taxon>Pseudomonadati</taxon>
        <taxon>Pseudomonadota</taxon>
        <taxon>Alphaproteobacteria</taxon>
        <taxon>Rhodobacterales</taxon>
        <taxon>Roseobacteraceae</taxon>
        <taxon>Thetidibacter</taxon>
    </lineage>
</organism>
<proteinExistence type="predicted"/>
<evidence type="ECO:0000256" key="1">
    <source>
        <dbReference type="ARBA" id="ARBA00001966"/>
    </source>
</evidence>
<protein>
    <submittedName>
        <fullName evidence="8">Magnesium-protoporphyrin IX monomethyl ester anaerobic oxidative cyclase</fullName>
    </submittedName>
</protein>
<evidence type="ECO:0000256" key="3">
    <source>
        <dbReference type="ARBA" id="ARBA00022723"/>
    </source>
</evidence>
<dbReference type="InterPro" id="IPR034466">
    <property type="entry name" value="Methyltransferase_Class_B"/>
</dbReference>
<keyword evidence="5" id="KW-0411">Iron-sulfur</keyword>
<dbReference type="Gene3D" id="3.80.30.20">
    <property type="entry name" value="tm_1862 like domain"/>
    <property type="match status" value="1"/>
</dbReference>
<evidence type="ECO:0000313" key="9">
    <source>
        <dbReference type="Proteomes" id="UP000681356"/>
    </source>
</evidence>
<dbReference type="PANTHER" id="PTHR43409:SF13">
    <property type="entry name" value="ANAEROBIC MAGNESIUM-PROTOPORPHYRIN IX MONOMETHYL ESTER CYCLASE"/>
    <property type="match status" value="1"/>
</dbReference>
<dbReference type="GO" id="GO:0031419">
    <property type="term" value="F:cobalamin binding"/>
    <property type="evidence" value="ECO:0007669"/>
    <property type="project" value="InterPro"/>
</dbReference>
<dbReference type="Pfam" id="PF04055">
    <property type="entry name" value="Radical_SAM"/>
    <property type="match status" value="1"/>
</dbReference>
<dbReference type="InterPro" id="IPR006158">
    <property type="entry name" value="Cobalamin-bd"/>
</dbReference>